<dbReference type="GO" id="GO:0005975">
    <property type="term" value="P:carbohydrate metabolic process"/>
    <property type="evidence" value="ECO:0007669"/>
    <property type="project" value="InterPro"/>
</dbReference>
<dbReference type="Proteomes" id="UP000824262">
    <property type="component" value="Unassembled WGS sequence"/>
</dbReference>
<protein>
    <submittedName>
        <fullName evidence="2">Glycogen/starch/alpha-glucan phosphorylase</fullName>
    </submittedName>
</protein>
<evidence type="ECO:0000313" key="3">
    <source>
        <dbReference type="Proteomes" id="UP000824262"/>
    </source>
</evidence>
<evidence type="ECO:0000256" key="1">
    <source>
        <dbReference type="ARBA" id="ARBA00006047"/>
    </source>
</evidence>
<dbReference type="InterPro" id="IPR000811">
    <property type="entry name" value="Glyco_trans_35"/>
</dbReference>
<reference evidence="2" key="2">
    <citation type="journal article" date="2021" name="PeerJ">
        <title>Extensive microbial diversity within the chicken gut microbiome revealed by metagenomics and culture.</title>
        <authorList>
            <person name="Gilroy R."/>
            <person name="Ravi A."/>
            <person name="Getino M."/>
            <person name="Pursley I."/>
            <person name="Horton D.L."/>
            <person name="Alikhan N.F."/>
            <person name="Baker D."/>
            <person name="Gharbi K."/>
            <person name="Hall N."/>
            <person name="Watson M."/>
            <person name="Adriaenssens E.M."/>
            <person name="Foster-Nyarko E."/>
            <person name="Jarju S."/>
            <person name="Secka A."/>
            <person name="Antonio M."/>
            <person name="Oren A."/>
            <person name="Chaudhuri R.R."/>
            <person name="La Ragione R."/>
            <person name="Hildebrand F."/>
            <person name="Pallen M.J."/>
        </authorList>
    </citation>
    <scope>NUCLEOTIDE SEQUENCE</scope>
    <source>
        <strain evidence="2">ChiBcolR7-354</strain>
    </source>
</reference>
<accession>A0A9D1CSR9</accession>
<dbReference type="GO" id="GO:0008184">
    <property type="term" value="F:glycogen phosphorylase activity"/>
    <property type="evidence" value="ECO:0007669"/>
    <property type="project" value="InterPro"/>
</dbReference>
<reference evidence="2" key="1">
    <citation type="submission" date="2020-10" db="EMBL/GenBank/DDBJ databases">
        <authorList>
            <person name="Gilroy R."/>
        </authorList>
    </citation>
    <scope>NUCLEOTIDE SEQUENCE</scope>
    <source>
        <strain evidence="2">ChiBcolR7-354</strain>
    </source>
</reference>
<proteinExistence type="inferred from homology"/>
<dbReference type="AlphaFoldDB" id="A0A9D1CSR9"/>
<evidence type="ECO:0000313" key="2">
    <source>
        <dbReference type="EMBL" id="HIQ78698.1"/>
    </source>
</evidence>
<organism evidence="2 3">
    <name type="scientific">Candidatus Scatomorpha intestinavium</name>
    <dbReference type="NCBI Taxonomy" id="2840922"/>
    <lineage>
        <taxon>Bacteria</taxon>
        <taxon>Bacillati</taxon>
        <taxon>Bacillota</taxon>
        <taxon>Clostridia</taxon>
        <taxon>Eubacteriales</taxon>
        <taxon>Candidatus Scatomorpha</taxon>
    </lineage>
</organism>
<comment type="similarity">
    <text evidence="1">Belongs to the glycogen phosphorylase family.</text>
</comment>
<gene>
    <name evidence="2" type="ORF">IAB77_05505</name>
</gene>
<dbReference type="Pfam" id="PF00343">
    <property type="entry name" value="Phosphorylase"/>
    <property type="match status" value="1"/>
</dbReference>
<dbReference type="Gene3D" id="3.40.50.2000">
    <property type="entry name" value="Glycogen Phosphorylase B"/>
    <property type="match status" value="1"/>
</dbReference>
<sequence>MTGSEAVTVYFGGDAHEAWTNDGLVVSYTGRLPVLAVNEGGRERAYAPRPVRAGDVKADYNESARSAELAARLNSGAVPALTRAYFIAAARAARAAASVGRISDLPSKLHCELSGGLDAIILPELLRLLLDERRAGWDEAMGVVSECFDLRMAGSATPGAVPLGAIAALQQRTASLIRAVNEKLCSRLWDTWPGDWRRIGESAVIRDGEVCTETLCAEMCSRIFCTKERRASSLRSMYILSPARFTDI</sequence>
<dbReference type="EMBL" id="DVGA01000053">
    <property type="protein sequence ID" value="HIQ78698.1"/>
    <property type="molecule type" value="Genomic_DNA"/>
</dbReference>
<comment type="caution">
    <text evidence="2">The sequence shown here is derived from an EMBL/GenBank/DDBJ whole genome shotgun (WGS) entry which is preliminary data.</text>
</comment>
<name>A0A9D1CSR9_9FIRM</name>
<dbReference type="SUPFAM" id="SSF53756">
    <property type="entry name" value="UDP-Glycosyltransferase/glycogen phosphorylase"/>
    <property type="match status" value="1"/>
</dbReference>